<dbReference type="EMBL" id="GAKP01012408">
    <property type="protein sequence ID" value="JAC46544.1"/>
    <property type="molecule type" value="Transcribed_RNA"/>
</dbReference>
<evidence type="ECO:0000256" key="4">
    <source>
        <dbReference type="ARBA" id="ARBA00022801"/>
    </source>
</evidence>
<proteinExistence type="inferred from homology"/>
<feature type="domain" description="Rhodanese" evidence="8">
    <location>
        <begin position="400"/>
        <end position="515"/>
    </location>
</feature>
<keyword evidence="6" id="KW-0131">Cell cycle</keyword>
<dbReference type="EC" id="3.1.3.48" evidence="2"/>
<evidence type="ECO:0000256" key="6">
    <source>
        <dbReference type="ARBA" id="ARBA00023306"/>
    </source>
</evidence>
<dbReference type="GO" id="GO:0009794">
    <property type="term" value="P:regulation of mitotic cell cycle, embryonic"/>
    <property type="evidence" value="ECO:0007669"/>
    <property type="project" value="UniProtKB-ARBA"/>
</dbReference>
<dbReference type="InterPro" id="IPR000751">
    <property type="entry name" value="MPI_Phosphatase"/>
</dbReference>
<dbReference type="GO" id="GO:0051301">
    <property type="term" value="P:cell division"/>
    <property type="evidence" value="ECO:0007669"/>
    <property type="project" value="UniProtKB-KW"/>
</dbReference>
<dbReference type="InterPro" id="IPR001763">
    <property type="entry name" value="Rhodanese-like_dom"/>
</dbReference>
<evidence type="ECO:0000256" key="5">
    <source>
        <dbReference type="ARBA" id="ARBA00022912"/>
    </source>
</evidence>
<dbReference type="CDD" id="cd01530">
    <property type="entry name" value="Cdc25"/>
    <property type="match status" value="1"/>
</dbReference>
<evidence type="ECO:0000313" key="9">
    <source>
        <dbReference type="EMBL" id="JAC46544.1"/>
    </source>
</evidence>
<dbReference type="GO" id="GO:0010971">
    <property type="term" value="P:positive regulation of G2/M transition of mitotic cell cycle"/>
    <property type="evidence" value="ECO:0007669"/>
    <property type="project" value="TreeGrafter"/>
</dbReference>
<evidence type="ECO:0000259" key="8">
    <source>
        <dbReference type="PROSITE" id="PS50206"/>
    </source>
</evidence>
<evidence type="ECO:0000256" key="7">
    <source>
        <dbReference type="ARBA" id="ARBA00051722"/>
    </source>
</evidence>
<name>A0A034VVS3_BACDO</name>
<keyword evidence="4" id="KW-0378">Hydrolase</keyword>
<keyword evidence="3" id="KW-0132">Cell division</keyword>
<reference evidence="9" key="1">
    <citation type="journal article" date="2014" name="BMC Genomics">
        <title>Characterizing the developmental transcriptome of the oriental fruit fly, Bactrocera dorsalis (Diptera: Tephritidae) through comparative genomic analysis with Drosophila melanogaster utilizing modENCODE datasets.</title>
        <authorList>
            <person name="Geib S.M."/>
            <person name="Calla B."/>
            <person name="Hall B."/>
            <person name="Hou S."/>
            <person name="Manoukis N.C."/>
        </authorList>
    </citation>
    <scope>NUCLEOTIDE SEQUENCE</scope>
    <source>
        <strain evidence="9">Punador</strain>
    </source>
</reference>
<dbReference type="GO" id="GO:0000086">
    <property type="term" value="P:G2/M transition of mitotic cell cycle"/>
    <property type="evidence" value="ECO:0007669"/>
    <property type="project" value="TreeGrafter"/>
</dbReference>
<dbReference type="SUPFAM" id="SSF52821">
    <property type="entry name" value="Rhodanese/Cell cycle control phosphatase"/>
    <property type="match status" value="1"/>
</dbReference>
<organism evidence="9">
    <name type="scientific">Bactrocera dorsalis</name>
    <name type="common">Oriental fruit fly</name>
    <name type="synonym">Dacus dorsalis</name>
    <dbReference type="NCBI Taxonomy" id="27457"/>
    <lineage>
        <taxon>Eukaryota</taxon>
        <taxon>Metazoa</taxon>
        <taxon>Ecdysozoa</taxon>
        <taxon>Arthropoda</taxon>
        <taxon>Hexapoda</taxon>
        <taxon>Insecta</taxon>
        <taxon>Pterygota</taxon>
        <taxon>Neoptera</taxon>
        <taxon>Endopterygota</taxon>
        <taxon>Diptera</taxon>
        <taxon>Brachycera</taxon>
        <taxon>Muscomorpha</taxon>
        <taxon>Tephritoidea</taxon>
        <taxon>Tephritidae</taxon>
        <taxon>Bactrocera</taxon>
        <taxon>Bactrocera</taxon>
    </lineage>
</organism>
<comment type="similarity">
    <text evidence="1">Belongs to the MPI phosphatase family.</text>
</comment>
<dbReference type="InterPro" id="IPR036873">
    <property type="entry name" value="Rhodanese-like_dom_sf"/>
</dbReference>
<dbReference type="FunFam" id="3.40.250.10:FF:000036">
    <property type="entry name" value="M-phase inducer phosphatase"/>
    <property type="match status" value="1"/>
</dbReference>
<evidence type="ECO:0000256" key="3">
    <source>
        <dbReference type="ARBA" id="ARBA00022618"/>
    </source>
</evidence>
<evidence type="ECO:0000256" key="1">
    <source>
        <dbReference type="ARBA" id="ARBA00011065"/>
    </source>
</evidence>
<dbReference type="GO" id="GO:0005634">
    <property type="term" value="C:nucleus"/>
    <property type="evidence" value="ECO:0007669"/>
    <property type="project" value="TreeGrafter"/>
</dbReference>
<comment type="catalytic activity">
    <reaction evidence="7">
        <text>O-phospho-L-tyrosyl-[protein] + H2O = L-tyrosyl-[protein] + phosphate</text>
        <dbReference type="Rhea" id="RHEA:10684"/>
        <dbReference type="Rhea" id="RHEA-COMP:10136"/>
        <dbReference type="Rhea" id="RHEA-COMP:20101"/>
        <dbReference type="ChEBI" id="CHEBI:15377"/>
        <dbReference type="ChEBI" id="CHEBI:43474"/>
        <dbReference type="ChEBI" id="CHEBI:46858"/>
        <dbReference type="ChEBI" id="CHEBI:61978"/>
        <dbReference type="EC" id="3.1.3.48"/>
    </reaction>
</comment>
<gene>
    <name evidence="9" type="primary">MPIP</name>
</gene>
<dbReference type="PROSITE" id="PS50206">
    <property type="entry name" value="RHODANESE_3"/>
    <property type="match status" value="1"/>
</dbReference>
<sequence length="563" mass="64037">MMWDTIAEETNGEMAMEFASCQMPHDLNTVVAAASSNGATRQRQPRNILGSPINDMVVDHQLSFYGDEENVEEPDQRSNVFDLPQQMGLLSPEGSPCRFQILQQQSVPKYNQGGNCQNGGRQRQSFANRLQKLQHNNAANGNTRTPTPPKSLRIFHSLSSGSMGSSSMEEDYMDLFEMESLGNSMMPSNNMPKIPSDLDSLFVGQIKNILSPAHRTVEQPQLFEQLRTPEMRRPPVRRCLSMTDNCLPKTPETLLKQVQEIATSPYGVKLLTTERNQSAISGCFKRPDPPSKTNSPVLIKRYRIEAEKENLDDSLTMSLPALPAPQPKLSHPPPLRKSMSMNDAEIMSALARSENKDEPDLIGDFSKPYVLPLMDGRHRDLKSISCDTMARLVRGEFSNVVANYRIIDCRYPYEFEGGHIRGAQNLYTHEQILEEFLTQQKTEMEQLKATNDHRRNIIIFHCEFSSERGPKLSRFLRSTDRERNTNCYPSLDYPEIYLLHNGYKEFYEHHSELCDPTAYRPMLEPAYNSAYRHFRSKTKSWNGDSGLGGATGRLKKSRSRLML</sequence>
<dbReference type="AlphaFoldDB" id="A0A034VVS3"/>
<protein>
    <recommendedName>
        <fullName evidence="2">protein-tyrosine-phosphatase</fullName>
        <ecNumber evidence="2">3.1.3.48</ecNumber>
    </recommendedName>
</protein>
<dbReference type="OrthoDB" id="26523at2759"/>
<accession>A0A034VVS3</accession>
<dbReference type="SMART" id="SM00450">
    <property type="entry name" value="RHOD"/>
    <property type="match status" value="1"/>
</dbReference>
<dbReference type="Gene3D" id="3.40.250.10">
    <property type="entry name" value="Rhodanese-like domain"/>
    <property type="match status" value="1"/>
</dbReference>
<dbReference type="PANTHER" id="PTHR10828:SF76">
    <property type="entry name" value="M-PHASE INDUCER PHOSPHATASE"/>
    <property type="match status" value="1"/>
</dbReference>
<dbReference type="GO" id="GO:0005737">
    <property type="term" value="C:cytoplasm"/>
    <property type="evidence" value="ECO:0007669"/>
    <property type="project" value="TreeGrafter"/>
</dbReference>
<dbReference type="GO" id="GO:0032502">
    <property type="term" value="P:developmental process"/>
    <property type="evidence" value="ECO:0007669"/>
    <property type="project" value="UniProtKB-ARBA"/>
</dbReference>
<dbReference type="PRINTS" id="PR00716">
    <property type="entry name" value="MPIPHPHTASE"/>
</dbReference>
<evidence type="ECO:0000256" key="2">
    <source>
        <dbReference type="ARBA" id="ARBA00013064"/>
    </source>
</evidence>
<dbReference type="Pfam" id="PF00581">
    <property type="entry name" value="Rhodanese"/>
    <property type="match status" value="1"/>
</dbReference>
<dbReference type="GO" id="GO:0010256">
    <property type="term" value="P:endomembrane system organization"/>
    <property type="evidence" value="ECO:0007669"/>
    <property type="project" value="UniProtKB-ARBA"/>
</dbReference>
<dbReference type="GO" id="GO:0110032">
    <property type="term" value="P:positive regulation of G2/MI transition of meiotic cell cycle"/>
    <property type="evidence" value="ECO:0007669"/>
    <property type="project" value="TreeGrafter"/>
</dbReference>
<dbReference type="PANTHER" id="PTHR10828">
    <property type="entry name" value="M-PHASE INDUCER PHOSPHATASE DUAL SPECIFICITY PHOSPHATASE CDC25"/>
    <property type="match status" value="1"/>
</dbReference>
<dbReference type="GO" id="GO:0004725">
    <property type="term" value="F:protein tyrosine phosphatase activity"/>
    <property type="evidence" value="ECO:0007669"/>
    <property type="project" value="UniProtKB-EC"/>
</dbReference>
<keyword evidence="5" id="KW-0904">Protein phosphatase</keyword>